<evidence type="ECO:0000259" key="9">
    <source>
        <dbReference type="SMART" id="SM00249"/>
    </source>
</evidence>
<evidence type="ECO:0000256" key="5">
    <source>
        <dbReference type="ARBA" id="ARBA00022833"/>
    </source>
</evidence>
<dbReference type="SMART" id="SM00249">
    <property type="entry name" value="PHD"/>
    <property type="match status" value="1"/>
</dbReference>
<evidence type="ECO:0000256" key="4">
    <source>
        <dbReference type="ARBA" id="ARBA00022771"/>
    </source>
</evidence>
<accession>A0A1Y2BLX7</accession>
<feature type="binding site" evidence="8">
    <location>
        <position position="20"/>
    </location>
    <ligand>
        <name>Zn(2+)</name>
        <dbReference type="ChEBI" id="CHEBI:29105"/>
        <label>2</label>
    </ligand>
</feature>
<evidence type="ECO:0000256" key="2">
    <source>
        <dbReference type="ARBA" id="ARBA00010210"/>
    </source>
</evidence>
<feature type="binding site" evidence="8">
    <location>
        <position position="31"/>
    </location>
    <ligand>
        <name>Zn(2+)</name>
        <dbReference type="ChEBI" id="CHEBI:29105"/>
        <label>1</label>
    </ligand>
</feature>
<keyword evidence="4" id="KW-0863">Zinc-finger</keyword>
<dbReference type="OrthoDB" id="5411773at2759"/>
<dbReference type="Proteomes" id="UP000193986">
    <property type="component" value="Unassembled WGS sequence"/>
</dbReference>
<evidence type="ECO:0000256" key="1">
    <source>
        <dbReference type="ARBA" id="ARBA00004123"/>
    </source>
</evidence>
<dbReference type="InterPro" id="IPR001965">
    <property type="entry name" value="Znf_PHD"/>
</dbReference>
<dbReference type="GO" id="GO:0008270">
    <property type="term" value="F:zinc ion binding"/>
    <property type="evidence" value="ECO:0007669"/>
    <property type="project" value="UniProtKB-KW"/>
</dbReference>
<feature type="non-terminal residue" evidence="10">
    <location>
        <position position="51"/>
    </location>
</feature>
<evidence type="ECO:0000313" key="10">
    <source>
        <dbReference type="EMBL" id="ORY35721.1"/>
    </source>
</evidence>
<feature type="binding site" evidence="8">
    <location>
        <position position="34"/>
    </location>
    <ligand>
        <name>Zn(2+)</name>
        <dbReference type="ChEBI" id="CHEBI:29105"/>
        <label>1</label>
    </ligand>
</feature>
<evidence type="ECO:0000256" key="8">
    <source>
        <dbReference type="PIRSR" id="PIRSR628651-51"/>
    </source>
</evidence>
<comment type="subcellular location">
    <subcellularLocation>
        <location evidence="1">Nucleus</location>
    </subcellularLocation>
</comment>
<gene>
    <name evidence="10" type="ORF">BCR39DRAFT_451816</name>
</gene>
<protein>
    <recommendedName>
        <fullName evidence="9">Zinc finger PHD-type domain-containing protein</fullName>
    </recommendedName>
</protein>
<comment type="caution">
    <text evidence="10">The sequence shown here is derived from an EMBL/GenBank/DDBJ whole genome shotgun (WGS) entry which is preliminary data.</text>
</comment>
<keyword evidence="3 8" id="KW-0479">Metal-binding</keyword>
<dbReference type="GO" id="GO:0006355">
    <property type="term" value="P:regulation of DNA-templated transcription"/>
    <property type="evidence" value="ECO:0007669"/>
    <property type="project" value="TreeGrafter"/>
</dbReference>
<dbReference type="SUPFAM" id="SSF57903">
    <property type="entry name" value="FYVE/PHD zinc finger"/>
    <property type="match status" value="1"/>
</dbReference>
<keyword evidence="5 8" id="KW-0862">Zinc</keyword>
<proteinExistence type="inferred from homology"/>
<organism evidence="10 11">
    <name type="scientific">Naematelia encephala</name>
    <dbReference type="NCBI Taxonomy" id="71784"/>
    <lineage>
        <taxon>Eukaryota</taxon>
        <taxon>Fungi</taxon>
        <taxon>Dikarya</taxon>
        <taxon>Basidiomycota</taxon>
        <taxon>Agaricomycotina</taxon>
        <taxon>Tremellomycetes</taxon>
        <taxon>Tremellales</taxon>
        <taxon>Naemateliaceae</taxon>
        <taxon>Naematelia</taxon>
    </lineage>
</organism>
<dbReference type="GO" id="GO:0000785">
    <property type="term" value="C:chromatin"/>
    <property type="evidence" value="ECO:0007669"/>
    <property type="project" value="UniProtKB-ARBA"/>
</dbReference>
<dbReference type="EMBL" id="MCFC01000001">
    <property type="protein sequence ID" value="ORY35721.1"/>
    <property type="molecule type" value="Genomic_DNA"/>
</dbReference>
<keyword evidence="7" id="KW-0539">Nucleus</keyword>
<feature type="binding site" evidence="8">
    <location>
        <position position="25"/>
    </location>
    <ligand>
        <name>Zn(2+)</name>
        <dbReference type="ChEBI" id="CHEBI:29105"/>
        <label>2</label>
    </ligand>
</feature>
<dbReference type="PANTHER" id="PTHR10333">
    <property type="entry name" value="INHIBITOR OF GROWTH PROTEIN"/>
    <property type="match status" value="1"/>
</dbReference>
<dbReference type="InParanoid" id="A0A1Y2BLX7"/>
<feature type="binding site" evidence="8">
    <location>
        <position position="47"/>
    </location>
    <ligand>
        <name>Zn(2+)</name>
        <dbReference type="ChEBI" id="CHEBI:29105"/>
        <label>2</label>
    </ligand>
</feature>
<dbReference type="PROSITE" id="PS01359">
    <property type="entry name" value="ZF_PHD_1"/>
    <property type="match status" value="1"/>
</dbReference>
<dbReference type="InterPro" id="IPR011011">
    <property type="entry name" value="Znf_FYVE_PHD"/>
</dbReference>
<dbReference type="Gene3D" id="3.30.40.10">
    <property type="entry name" value="Zinc/RING finger domain, C3HC4 (zinc finger)"/>
    <property type="match status" value="1"/>
</dbReference>
<dbReference type="GO" id="GO:0005634">
    <property type="term" value="C:nucleus"/>
    <property type="evidence" value="ECO:0007669"/>
    <property type="project" value="UniProtKB-SubCell"/>
</dbReference>
<feature type="domain" description="Zinc finger PHD-type" evidence="9">
    <location>
        <begin position="5"/>
        <end position="51"/>
    </location>
</feature>
<evidence type="ECO:0000313" key="11">
    <source>
        <dbReference type="Proteomes" id="UP000193986"/>
    </source>
</evidence>
<feature type="binding site" evidence="8">
    <location>
        <position position="8"/>
    </location>
    <ligand>
        <name>Zn(2+)</name>
        <dbReference type="ChEBI" id="CHEBI:29105"/>
        <label>1</label>
    </ligand>
</feature>
<dbReference type="STRING" id="71784.A0A1Y2BLX7"/>
<keyword evidence="11" id="KW-1185">Reference proteome</keyword>
<feature type="binding site" evidence="8">
    <location>
        <position position="50"/>
    </location>
    <ligand>
        <name>Zn(2+)</name>
        <dbReference type="ChEBI" id="CHEBI:29105"/>
        <label>2</label>
    </ligand>
</feature>
<sequence>NEPTYCYCNKISFGEVKLMCQNEECPREWFHLGCAGFSVAPQGKWYCEICR</sequence>
<evidence type="ECO:0000256" key="3">
    <source>
        <dbReference type="ARBA" id="ARBA00022723"/>
    </source>
</evidence>
<dbReference type="AlphaFoldDB" id="A0A1Y2BLX7"/>
<feature type="binding site" evidence="8">
    <location>
        <position position="6"/>
    </location>
    <ligand>
        <name>Zn(2+)</name>
        <dbReference type="ChEBI" id="CHEBI:29105"/>
        <label>1</label>
    </ligand>
</feature>
<dbReference type="PANTHER" id="PTHR10333:SF42">
    <property type="entry name" value="INHIBITOR OF GROWTH PROTEIN 5"/>
    <property type="match status" value="1"/>
</dbReference>
<evidence type="ECO:0000256" key="6">
    <source>
        <dbReference type="ARBA" id="ARBA00022853"/>
    </source>
</evidence>
<dbReference type="InterPro" id="IPR028651">
    <property type="entry name" value="ING_fam"/>
</dbReference>
<comment type="similarity">
    <text evidence="2">Belongs to the ING family.</text>
</comment>
<dbReference type="GO" id="GO:0006325">
    <property type="term" value="P:chromatin organization"/>
    <property type="evidence" value="ECO:0007669"/>
    <property type="project" value="UniProtKB-KW"/>
</dbReference>
<evidence type="ECO:0000256" key="7">
    <source>
        <dbReference type="ARBA" id="ARBA00023242"/>
    </source>
</evidence>
<name>A0A1Y2BLX7_9TREE</name>
<dbReference type="InterPro" id="IPR019786">
    <property type="entry name" value="Zinc_finger_PHD-type_CS"/>
</dbReference>
<feature type="non-terminal residue" evidence="10">
    <location>
        <position position="1"/>
    </location>
</feature>
<reference evidence="10 11" key="1">
    <citation type="submission" date="2016-07" db="EMBL/GenBank/DDBJ databases">
        <title>Pervasive Adenine N6-methylation of Active Genes in Fungi.</title>
        <authorList>
            <consortium name="DOE Joint Genome Institute"/>
            <person name="Mondo S.J."/>
            <person name="Dannebaum R.O."/>
            <person name="Kuo R.C."/>
            <person name="Labutti K."/>
            <person name="Haridas S."/>
            <person name="Kuo A."/>
            <person name="Salamov A."/>
            <person name="Ahrendt S.R."/>
            <person name="Lipzen A."/>
            <person name="Sullivan W."/>
            <person name="Andreopoulos W.B."/>
            <person name="Clum A."/>
            <person name="Lindquist E."/>
            <person name="Daum C."/>
            <person name="Ramamoorthy G.K."/>
            <person name="Gryganskyi A."/>
            <person name="Culley D."/>
            <person name="Magnuson J.K."/>
            <person name="James T.Y."/>
            <person name="O'Malley M.A."/>
            <person name="Stajich J.E."/>
            <person name="Spatafora J.W."/>
            <person name="Visel A."/>
            <person name="Grigoriev I.V."/>
        </authorList>
    </citation>
    <scope>NUCLEOTIDE SEQUENCE [LARGE SCALE GENOMIC DNA]</scope>
    <source>
        <strain evidence="10 11">68-887.2</strain>
    </source>
</reference>
<keyword evidence="6" id="KW-0156">Chromatin regulator</keyword>
<dbReference type="InterPro" id="IPR013083">
    <property type="entry name" value="Znf_RING/FYVE/PHD"/>
</dbReference>